<organism evidence="2 3">
    <name type="scientific">Caenorhabditis bovis</name>
    <dbReference type="NCBI Taxonomy" id="2654633"/>
    <lineage>
        <taxon>Eukaryota</taxon>
        <taxon>Metazoa</taxon>
        <taxon>Ecdysozoa</taxon>
        <taxon>Nematoda</taxon>
        <taxon>Chromadorea</taxon>
        <taxon>Rhabditida</taxon>
        <taxon>Rhabditina</taxon>
        <taxon>Rhabditomorpha</taxon>
        <taxon>Rhabditoidea</taxon>
        <taxon>Rhabditidae</taxon>
        <taxon>Peloderinae</taxon>
        <taxon>Caenorhabditis</taxon>
    </lineage>
</organism>
<dbReference type="InterPro" id="IPR002542">
    <property type="entry name" value="T20D4.11-like_dom"/>
</dbReference>
<sequence>MHIAPISKGPLYYSNELKDLYDFALNCAATKESCRGSLGHFGIGFWHNRQCEGFYDRISSCASKIINSDSECLNGWNPEYELFESLKLGGCEDFEKKVECFTNELLMKCGADEFKTIAKFSDAFCQLFCNML</sequence>
<feature type="domain" description="T20D4.11-like" evidence="1">
    <location>
        <begin position="51"/>
        <end position="128"/>
    </location>
</feature>
<reference evidence="2 3" key="1">
    <citation type="submission" date="2020-04" db="EMBL/GenBank/DDBJ databases">
        <authorList>
            <person name="Laetsch R D."/>
            <person name="Stevens L."/>
            <person name="Kumar S."/>
            <person name="Blaxter L. M."/>
        </authorList>
    </citation>
    <scope>NUCLEOTIDE SEQUENCE [LARGE SCALE GENOMIC DNA]</scope>
</reference>
<evidence type="ECO:0000259" key="1">
    <source>
        <dbReference type="Pfam" id="PF01579"/>
    </source>
</evidence>
<dbReference type="AlphaFoldDB" id="A0A8S1E1S0"/>
<dbReference type="Proteomes" id="UP000494206">
    <property type="component" value="Unassembled WGS sequence"/>
</dbReference>
<evidence type="ECO:0000313" key="3">
    <source>
        <dbReference type="Proteomes" id="UP000494206"/>
    </source>
</evidence>
<gene>
    <name evidence="2" type="ORF">CBOVIS_LOCUS933</name>
</gene>
<name>A0A8S1E1S0_9PELO</name>
<protein>
    <recommendedName>
        <fullName evidence="1">T20D4.11-like domain-containing protein</fullName>
    </recommendedName>
</protein>
<proteinExistence type="predicted"/>
<evidence type="ECO:0000313" key="2">
    <source>
        <dbReference type="EMBL" id="CAB3397539.1"/>
    </source>
</evidence>
<dbReference type="Pfam" id="PF01579">
    <property type="entry name" value="DUF19"/>
    <property type="match status" value="1"/>
</dbReference>
<accession>A0A8S1E1S0</accession>
<dbReference type="EMBL" id="CADEPM010000001">
    <property type="protein sequence ID" value="CAB3397539.1"/>
    <property type="molecule type" value="Genomic_DNA"/>
</dbReference>
<comment type="caution">
    <text evidence="2">The sequence shown here is derived from an EMBL/GenBank/DDBJ whole genome shotgun (WGS) entry which is preliminary data.</text>
</comment>
<keyword evidence="3" id="KW-1185">Reference proteome</keyword>